<organism evidence="2">
    <name type="scientific">marine sediment metagenome</name>
    <dbReference type="NCBI Taxonomy" id="412755"/>
    <lineage>
        <taxon>unclassified sequences</taxon>
        <taxon>metagenomes</taxon>
        <taxon>ecological metagenomes</taxon>
    </lineage>
</organism>
<comment type="caution">
    <text evidence="2">The sequence shown here is derived from an EMBL/GenBank/DDBJ whole genome shotgun (WGS) entry which is preliminary data.</text>
</comment>
<feature type="compositionally biased region" description="Basic and acidic residues" evidence="1">
    <location>
        <begin position="51"/>
        <end position="66"/>
    </location>
</feature>
<evidence type="ECO:0000313" key="2">
    <source>
        <dbReference type="EMBL" id="GAI54759.1"/>
    </source>
</evidence>
<feature type="region of interest" description="Disordered" evidence="1">
    <location>
        <begin position="1"/>
        <end position="66"/>
    </location>
</feature>
<feature type="compositionally biased region" description="Basic and acidic residues" evidence="1">
    <location>
        <begin position="1"/>
        <end position="22"/>
    </location>
</feature>
<sequence>KHGEWKDILSDRGTRGQVDRAMKAPLILTSPPEGYPGGELPPRGTGLETGRAGERRAGAPRTEEERRIRHLGMNPGVRQLPTVNIGGRKYYLDARLREYRAVNDPYDRIPLEPEYAKLLGEASVGSAAWDAVVESITEEKMREAGREALH</sequence>
<reference evidence="2" key="1">
    <citation type="journal article" date="2014" name="Front. Microbiol.">
        <title>High frequency of phylogenetically diverse reductive dehalogenase-homologous genes in deep subseafloor sedimentary metagenomes.</title>
        <authorList>
            <person name="Kawai M."/>
            <person name="Futagami T."/>
            <person name="Toyoda A."/>
            <person name="Takaki Y."/>
            <person name="Nishi S."/>
            <person name="Hori S."/>
            <person name="Arai W."/>
            <person name="Tsubouchi T."/>
            <person name="Morono Y."/>
            <person name="Uchiyama I."/>
            <person name="Ito T."/>
            <person name="Fujiyama A."/>
            <person name="Inagaki F."/>
            <person name="Takami H."/>
        </authorList>
    </citation>
    <scope>NUCLEOTIDE SEQUENCE</scope>
    <source>
        <strain evidence="2">Expedition CK06-06</strain>
    </source>
</reference>
<proteinExistence type="predicted"/>
<dbReference type="EMBL" id="BARV01037827">
    <property type="protein sequence ID" value="GAI54759.1"/>
    <property type="molecule type" value="Genomic_DNA"/>
</dbReference>
<protein>
    <submittedName>
        <fullName evidence="2">Uncharacterized protein</fullName>
    </submittedName>
</protein>
<feature type="non-terminal residue" evidence="2">
    <location>
        <position position="1"/>
    </location>
</feature>
<accession>X1RGP2</accession>
<evidence type="ECO:0000256" key="1">
    <source>
        <dbReference type="SAM" id="MobiDB-lite"/>
    </source>
</evidence>
<dbReference type="AlphaFoldDB" id="X1RGP2"/>
<feature type="compositionally biased region" description="Low complexity" evidence="1">
    <location>
        <begin position="38"/>
        <end position="50"/>
    </location>
</feature>
<gene>
    <name evidence="2" type="ORF">S06H3_58433</name>
</gene>
<name>X1RGP2_9ZZZZ</name>